<dbReference type="GO" id="GO:0003676">
    <property type="term" value="F:nucleic acid binding"/>
    <property type="evidence" value="ECO:0007669"/>
    <property type="project" value="InterPro"/>
</dbReference>
<dbReference type="GO" id="GO:0032196">
    <property type="term" value="P:transposition"/>
    <property type="evidence" value="ECO:0007669"/>
    <property type="project" value="TreeGrafter"/>
</dbReference>
<feature type="domain" description="Integrase catalytic" evidence="2">
    <location>
        <begin position="165"/>
        <end position="327"/>
    </location>
</feature>
<dbReference type="SUPFAM" id="SSF53098">
    <property type="entry name" value="Ribonuclease H-like"/>
    <property type="match status" value="1"/>
</dbReference>
<dbReference type="InterPro" id="IPR025246">
    <property type="entry name" value="IS30-like_HTH"/>
</dbReference>
<dbReference type="GO" id="GO:0004803">
    <property type="term" value="F:transposase activity"/>
    <property type="evidence" value="ECO:0007669"/>
    <property type="project" value="TreeGrafter"/>
</dbReference>
<gene>
    <name evidence="3" type="ORF">BB934_23405</name>
</gene>
<organism evidence="3">
    <name type="scientific">Microvirga ossetica</name>
    <dbReference type="NCBI Taxonomy" id="1882682"/>
    <lineage>
        <taxon>Bacteria</taxon>
        <taxon>Pseudomonadati</taxon>
        <taxon>Pseudomonadota</taxon>
        <taxon>Alphaproteobacteria</taxon>
        <taxon>Hyphomicrobiales</taxon>
        <taxon>Methylobacteriaceae</taxon>
        <taxon>Microvirga</taxon>
    </lineage>
</organism>
<dbReference type="InterPro" id="IPR036397">
    <property type="entry name" value="RNaseH_sf"/>
</dbReference>
<dbReference type="GO" id="GO:0015074">
    <property type="term" value="P:DNA integration"/>
    <property type="evidence" value="ECO:0007669"/>
    <property type="project" value="InterPro"/>
</dbReference>
<dbReference type="AlphaFoldDB" id="A0A1B2ELI1"/>
<proteinExistence type="predicted"/>
<dbReference type="PANTHER" id="PTHR10948">
    <property type="entry name" value="TRANSPOSASE"/>
    <property type="match status" value="1"/>
</dbReference>
<evidence type="ECO:0000256" key="1">
    <source>
        <dbReference type="ARBA" id="ARBA00023172"/>
    </source>
</evidence>
<evidence type="ECO:0000313" key="3">
    <source>
        <dbReference type="EMBL" id="ANY80811.1"/>
    </source>
</evidence>
<dbReference type="GO" id="GO:0006310">
    <property type="term" value="P:DNA recombination"/>
    <property type="evidence" value="ECO:0007669"/>
    <property type="project" value="UniProtKB-KW"/>
</dbReference>
<dbReference type="KEGG" id="moc:BB934_23405"/>
<reference evidence="3" key="1">
    <citation type="submission" date="2016-07" db="EMBL/GenBank/DDBJ databases">
        <title>Microvirga ossetica sp. nov. a new species of rhizobia isolated from root nodules of the legume species Vicia alpestris Steven originated from North Ossetia region in the Caucasus.</title>
        <authorList>
            <person name="Safronova V.I."/>
            <person name="Kuznetsova I.G."/>
            <person name="Sazanova A.L."/>
            <person name="Belimov A."/>
            <person name="Andronov E."/>
            <person name="Osledkin Y.S."/>
            <person name="Onishchuk O.P."/>
            <person name="Kurchak O.N."/>
            <person name="Shaposhnikov A.I."/>
            <person name="Willems A."/>
            <person name="Tikhonovich I.A."/>
        </authorList>
    </citation>
    <scope>NUCLEOTIDE SEQUENCE [LARGE SCALE GENOMIC DNA]</scope>
    <source>
        <strain evidence="3">V5/3M</strain>
    </source>
</reference>
<dbReference type="OrthoDB" id="9803231at2"/>
<dbReference type="NCBIfam" id="NF033563">
    <property type="entry name" value="transpos_IS30"/>
    <property type="match status" value="1"/>
</dbReference>
<dbReference type="PANTHER" id="PTHR10948:SF23">
    <property type="entry name" value="TRANSPOSASE INSI FOR INSERTION SEQUENCE ELEMENT IS30A-RELATED"/>
    <property type="match status" value="1"/>
</dbReference>
<dbReference type="GO" id="GO:0005829">
    <property type="term" value="C:cytosol"/>
    <property type="evidence" value="ECO:0007669"/>
    <property type="project" value="TreeGrafter"/>
</dbReference>
<dbReference type="Gene3D" id="3.30.420.10">
    <property type="entry name" value="Ribonuclease H-like superfamily/Ribonuclease H"/>
    <property type="match status" value="1"/>
</dbReference>
<dbReference type="Pfam" id="PF13936">
    <property type="entry name" value="HTH_38"/>
    <property type="match status" value="1"/>
</dbReference>
<sequence>MGQTYAHLSLRERVEIELLRAAGHSVRWIGRALGRSAATISRELRRNAKPTKQWRGSYDGERAHALALRRRRWDARFKLARQPDLRALVGQRLAMGHSPEQIAGRLAHDQGRPVISHESIYRYVYHRSSLKDHWHRLLPRRKNRRGRLGRRGGSPASFIKHRLAVAHRPREAESRTVAGHWEADLMAFSRYGQYVLVIHERRSRLLLVDRLPNKTAGAVLERLHRCLSPLPAPMRRSLTFDNGTEFALHYRLTERLGLATFFCDPHAPWQKGGIENAIGRLRRRLPRKADLATLSQPELSALVEIYNTTPRKCLAFRTPHEIFSKAINRVAPQP</sequence>
<keyword evidence="1" id="KW-0233">DNA recombination</keyword>
<dbReference type="RefSeq" id="WP_099511882.1">
    <property type="nucleotide sequence ID" value="NZ_CP016616.1"/>
</dbReference>
<dbReference type="Gene3D" id="1.10.10.60">
    <property type="entry name" value="Homeodomain-like"/>
    <property type="match status" value="1"/>
</dbReference>
<dbReference type="InterPro" id="IPR001584">
    <property type="entry name" value="Integrase_cat-core"/>
</dbReference>
<dbReference type="PROSITE" id="PS50994">
    <property type="entry name" value="INTEGRASE"/>
    <property type="match status" value="1"/>
</dbReference>
<dbReference type="InterPro" id="IPR053392">
    <property type="entry name" value="Transposase_IS30-like"/>
</dbReference>
<dbReference type="InterPro" id="IPR051917">
    <property type="entry name" value="Transposase-Integrase"/>
</dbReference>
<protein>
    <submittedName>
        <fullName evidence="3">Integrase</fullName>
    </submittedName>
</protein>
<accession>A0A1B2ELI1</accession>
<dbReference type="InterPro" id="IPR012337">
    <property type="entry name" value="RNaseH-like_sf"/>
</dbReference>
<dbReference type="EMBL" id="CP016616">
    <property type="protein sequence ID" value="ANY80811.1"/>
    <property type="molecule type" value="Genomic_DNA"/>
</dbReference>
<name>A0A1B2ELI1_9HYPH</name>
<evidence type="ECO:0000259" key="2">
    <source>
        <dbReference type="PROSITE" id="PS50994"/>
    </source>
</evidence>